<keyword evidence="1" id="KW-0812">Transmembrane</keyword>
<keyword evidence="3" id="KW-0378">Hydrolase</keyword>
<evidence type="ECO:0000256" key="1">
    <source>
        <dbReference type="SAM" id="Phobius"/>
    </source>
</evidence>
<dbReference type="RefSeq" id="WP_091364656.1">
    <property type="nucleotide sequence ID" value="NZ_FMZF01000002.1"/>
</dbReference>
<keyword evidence="3" id="KW-0547">Nucleotide-binding</keyword>
<sequence>MTADRERGSATVWTVALAGVLVAVGLAAVLVGAAVVARHRAGAAADLAALAGAARAVAGDPAACDTAGEVARANGAALTACTVADGAVVAVTVEVAVRLGPLASRTAQGRARAGPVAP</sequence>
<protein>
    <submittedName>
        <fullName evidence="3">Helicase/secretion neighborhood TadE-like protein</fullName>
    </submittedName>
</protein>
<evidence type="ECO:0000259" key="2">
    <source>
        <dbReference type="Pfam" id="PF13400"/>
    </source>
</evidence>
<feature type="transmembrane region" description="Helical" evidence="1">
    <location>
        <begin position="12"/>
        <end position="37"/>
    </location>
</feature>
<dbReference type="EMBL" id="FMZF01000002">
    <property type="protein sequence ID" value="SDC43347.1"/>
    <property type="molecule type" value="Genomic_DNA"/>
</dbReference>
<organism evidence="3 4">
    <name type="scientific">Geodermatophilus telluris</name>
    <dbReference type="NCBI Taxonomy" id="1190417"/>
    <lineage>
        <taxon>Bacteria</taxon>
        <taxon>Bacillati</taxon>
        <taxon>Actinomycetota</taxon>
        <taxon>Actinomycetes</taxon>
        <taxon>Geodermatophilales</taxon>
        <taxon>Geodermatophilaceae</taxon>
        <taxon>Geodermatophilus</taxon>
    </lineage>
</organism>
<proteinExistence type="predicted"/>
<dbReference type="GO" id="GO:0004386">
    <property type="term" value="F:helicase activity"/>
    <property type="evidence" value="ECO:0007669"/>
    <property type="project" value="UniProtKB-KW"/>
</dbReference>
<keyword evidence="1" id="KW-0472">Membrane</keyword>
<keyword evidence="3" id="KW-0067">ATP-binding</keyword>
<keyword evidence="1" id="KW-1133">Transmembrane helix</keyword>
<evidence type="ECO:0000313" key="3">
    <source>
        <dbReference type="EMBL" id="SDC43347.1"/>
    </source>
</evidence>
<keyword evidence="4" id="KW-1185">Reference proteome</keyword>
<dbReference type="NCBIfam" id="TIGR03816">
    <property type="entry name" value="tadE_like_DECH"/>
    <property type="match status" value="1"/>
</dbReference>
<evidence type="ECO:0000313" key="4">
    <source>
        <dbReference type="Proteomes" id="UP000199416"/>
    </source>
</evidence>
<dbReference type="Proteomes" id="UP000199416">
    <property type="component" value="Unassembled WGS sequence"/>
</dbReference>
<gene>
    <name evidence="3" type="ORF">SAMN05660690_1421</name>
</gene>
<dbReference type="STRING" id="1190417.SAMN05660690_1421"/>
<keyword evidence="3" id="KW-0347">Helicase</keyword>
<feature type="domain" description="Putative Flp pilus-assembly TadG-like N-terminal" evidence="2">
    <location>
        <begin position="8"/>
        <end position="55"/>
    </location>
</feature>
<dbReference type="Pfam" id="PF13400">
    <property type="entry name" value="Tad"/>
    <property type="match status" value="1"/>
</dbReference>
<dbReference type="InterPro" id="IPR028087">
    <property type="entry name" value="Tad_N"/>
</dbReference>
<name>A0A1G6LK24_9ACTN</name>
<dbReference type="AlphaFoldDB" id="A0A1G6LK24"/>
<reference evidence="4" key="1">
    <citation type="submission" date="2016-10" db="EMBL/GenBank/DDBJ databases">
        <authorList>
            <person name="Varghese N."/>
            <person name="Submissions S."/>
        </authorList>
    </citation>
    <scope>NUCLEOTIDE SEQUENCE [LARGE SCALE GENOMIC DNA]</scope>
    <source>
        <strain evidence="4">DSM 45421</strain>
    </source>
</reference>
<accession>A0A1G6LK24</accession>
<dbReference type="InterPro" id="IPR021202">
    <property type="entry name" value="Rv3654c-like"/>
</dbReference>